<evidence type="ECO:0000313" key="1">
    <source>
        <dbReference type="EMBL" id="SHK18412.1"/>
    </source>
</evidence>
<dbReference type="AlphaFoldDB" id="A0A1M6QDU2"/>
<feature type="non-terminal residue" evidence="1">
    <location>
        <position position="1"/>
    </location>
</feature>
<dbReference type="Gene3D" id="2.180.10.10">
    <property type="entry name" value="RHS repeat-associated core"/>
    <property type="match status" value="1"/>
</dbReference>
<dbReference type="Proteomes" id="UP000183994">
    <property type="component" value="Unassembled WGS sequence"/>
</dbReference>
<accession>A0A1M6QDU2</accession>
<dbReference type="NCBIfam" id="TIGR01643">
    <property type="entry name" value="YD_repeat_2x"/>
    <property type="match status" value="1"/>
</dbReference>
<name>A0A1M6QDU2_9BACT</name>
<evidence type="ECO:0000313" key="2">
    <source>
        <dbReference type="Proteomes" id="UP000183994"/>
    </source>
</evidence>
<keyword evidence="2" id="KW-1185">Reference proteome</keyword>
<dbReference type="OrthoDB" id="9772924at2"/>
<reference evidence="2" key="1">
    <citation type="submission" date="2016-11" db="EMBL/GenBank/DDBJ databases">
        <authorList>
            <person name="Varghese N."/>
            <person name="Submissions S."/>
        </authorList>
    </citation>
    <scope>NUCLEOTIDE SEQUENCE [LARGE SCALE GENOMIC DNA]</scope>
    <source>
        <strain evidence="2">DSM 16219</strain>
    </source>
</reference>
<sequence>NMAQPDLPTLETATFGAREFTSVINKGIYKFELASSSIYPDITEAEMDLGEEISLASLSNMTGDQYGWYQAAPVFKNDTDKIYKVRYVTFDSYPEVLVLPGFETLEDVVYHWENKSGVWINYDAYGRMVSYGNDEGVRAFVLYDDYESILPSGYADKNGNQIVWIDYNEDGLISEIRDAAVADEETRSVQYYYTDGLLTRVNDVMGNDTLYEYSGQDRLASITDALGRVKTIREFLGTSLIN</sequence>
<dbReference type="STRING" id="1121393.SAMN02745216_03048"/>
<dbReference type="Pfam" id="PF05593">
    <property type="entry name" value="RHS_repeat"/>
    <property type="match status" value="1"/>
</dbReference>
<protein>
    <submittedName>
        <fullName evidence="1">YD repeat-containing protein</fullName>
    </submittedName>
</protein>
<dbReference type="InterPro" id="IPR006530">
    <property type="entry name" value="YD"/>
</dbReference>
<dbReference type="InterPro" id="IPR031325">
    <property type="entry name" value="RHS_repeat"/>
</dbReference>
<dbReference type="RefSeq" id="WP_139264766.1">
    <property type="nucleotide sequence ID" value="NZ_FQZU01000019.1"/>
</dbReference>
<gene>
    <name evidence="1" type="ORF">SAMN02745216_03048</name>
</gene>
<organism evidence="1 2">
    <name type="scientific">Desulfatibacillum alkenivorans DSM 16219</name>
    <dbReference type="NCBI Taxonomy" id="1121393"/>
    <lineage>
        <taxon>Bacteria</taxon>
        <taxon>Pseudomonadati</taxon>
        <taxon>Thermodesulfobacteriota</taxon>
        <taxon>Desulfobacteria</taxon>
        <taxon>Desulfobacterales</taxon>
        <taxon>Desulfatibacillaceae</taxon>
        <taxon>Desulfatibacillum</taxon>
    </lineage>
</organism>
<proteinExistence type="predicted"/>
<dbReference type="EMBL" id="FQZU01000019">
    <property type="protein sequence ID" value="SHK18412.1"/>
    <property type="molecule type" value="Genomic_DNA"/>
</dbReference>